<dbReference type="InterPro" id="IPR017046">
    <property type="entry name" value="Prenylcysteine_Oxase1"/>
</dbReference>
<dbReference type="EMBL" id="MCGE01000011">
    <property type="protein sequence ID" value="ORZ16214.1"/>
    <property type="molecule type" value="Genomic_DNA"/>
</dbReference>
<keyword evidence="7" id="KW-0325">Glycoprotein</keyword>
<dbReference type="InterPro" id="IPR036188">
    <property type="entry name" value="FAD/NAD-bd_sf"/>
</dbReference>
<evidence type="ECO:0000256" key="4">
    <source>
        <dbReference type="ARBA" id="ARBA00022729"/>
    </source>
</evidence>
<dbReference type="PANTHER" id="PTHR15944:SF0">
    <property type="entry name" value="PRENYLCYSTEINE LYASE DOMAIN-CONTAINING PROTEIN"/>
    <property type="match status" value="1"/>
</dbReference>
<dbReference type="SUPFAM" id="SSF51905">
    <property type="entry name" value="FAD/NAD(P)-binding domain"/>
    <property type="match status" value="1"/>
</dbReference>
<evidence type="ECO:0000256" key="8">
    <source>
        <dbReference type="SAM" id="SignalP"/>
    </source>
</evidence>
<proteinExistence type="inferred from homology"/>
<organism evidence="10 11">
    <name type="scientific">Absidia repens</name>
    <dbReference type="NCBI Taxonomy" id="90262"/>
    <lineage>
        <taxon>Eukaryota</taxon>
        <taxon>Fungi</taxon>
        <taxon>Fungi incertae sedis</taxon>
        <taxon>Mucoromycota</taxon>
        <taxon>Mucoromycotina</taxon>
        <taxon>Mucoromycetes</taxon>
        <taxon>Mucorales</taxon>
        <taxon>Cunninghamellaceae</taxon>
        <taxon>Absidia</taxon>
    </lineage>
</organism>
<evidence type="ECO:0000313" key="10">
    <source>
        <dbReference type="EMBL" id="ORZ16214.1"/>
    </source>
</evidence>
<comment type="caution">
    <text evidence="10">The sequence shown here is derived from an EMBL/GenBank/DDBJ whole genome shotgun (WGS) entry which is preliminary data.</text>
</comment>
<dbReference type="GO" id="GO:0001735">
    <property type="term" value="F:prenylcysteine oxidase activity"/>
    <property type="evidence" value="ECO:0007669"/>
    <property type="project" value="InterPro"/>
</dbReference>
<keyword evidence="6" id="KW-0560">Oxidoreductase</keyword>
<dbReference type="PIRSF" id="PIRSF036292">
    <property type="entry name" value="Prenylcysteine_oxidase"/>
    <property type="match status" value="1"/>
</dbReference>
<dbReference type="OrthoDB" id="437369at2759"/>
<protein>
    <submittedName>
        <fullName evidence="10">Prenylcysteine lyase-domain-containing protein</fullName>
    </submittedName>
</protein>
<dbReference type="Pfam" id="PF13450">
    <property type="entry name" value="NAD_binding_8"/>
    <property type="match status" value="1"/>
</dbReference>
<evidence type="ECO:0000256" key="2">
    <source>
        <dbReference type="ARBA" id="ARBA00009967"/>
    </source>
</evidence>
<evidence type="ECO:0000259" key="9">
    <source>
        <dbReference type="Pfam" id="PF07156"/>
    </source>
</evidence>
<reference evidence="10 11" key="1">
    <citation type="submission" date="2016-07" db="EMBL/GenBank/DDBJ databases">
        <title>Pervasive Adenine N6-methylation of Active Genes in Fungi.</title>
        <authorList>
            <consortium name="DOE Joint Genome Institute"/>
            <person name="Mondo S.J."/>
            <person name="Dannebaum R.O."/>
            <person name="Kuo R.C."/>
            <person name="Labutti K."/>
            <person name="Haridas S."/>
            <person name="Kuo A."/>
            <person name="Salamov A."/>
            <person name="Ahrendt S.R."/>
            <person name="Lipzen A."/>
            <person name="Sullivan W."/>
            <person name="Andreopoulos W.B."/>
            <person name="Clum A."/>
            <person name="Lindquist E."/>
            <person name="Daum C."/>
            <person name="Ramamoorthy G.K."/>
            <person name="Gryganskyi A."/>
            <person name="Culley D."/>
            <person name="Magnuson J.K."/>
            <person name="James T.Y."/>
            <person name="O'Malley M.A."/>
            <person name="Stajich J.E."/>
            <person name="Spatafora J.W."/>
            <person name="Visel A."/>
            <person name="Grigoriev I.V."/>
        </authorList>
    </citation>
    <scope>NUCLEOTIDE SEQUENCE [LARGE SCALE GENOMIC DNA]</scope>
    <source>
        <strain evidence="10 11">NRRL 1336</strain>
    </source>
</reference>
<sequence length="536" mass="60503">MCYLLLTYYSALHSRMFFLYFLLFFFISTFAHATPPLGQTVFQERPQLKKVAIIGGGAAGSSTAFWLSNTIGSSIPLHITVYEKEDRVGGRSMTIPIKGDPTLGHIELGASIFVPVNYNMMNASERFGLPLKHLTAETKLGIWNGESFLFEETGNQYWDTAKMLWRYGTAPLRFPNHLRSILDKFLSVYDIDDRHEAFTTLPQILDQLNMKALVNQSASDHLNDMFGSIFVHELVQSASRGNYGQDVDYLHAFAALVSMSAGSGAWSLQDGNYRIFEEFLARSKHTQLRLNTKVTSIESIHEVDEHNHSVQQYKIHTSQSEEGELYDAVVLASPLHMANIDLPCLDFPEHYARQYHTVHVTIIAGYPDPSYFGRNEENVPTSIITTGIPLVDHFDHQEAPFTTFTRHLTLDNGESVVKMFSSKELSDNDIAALFHNTSWIYRKSWQAFPKLLPVPNHSTENGNDWPPVILHDFDTTGGGLFYANAFENVISTMETQTLMGKNIARLIHERWCLNPTESSPSLHSKCAPFGDGWGNY</sequence>
<evidence type="ECO:0000256" key="1">
    <source>
        <dbReference type="ARBA" id="ARBA00001974"/>
    </source>
</evidence>
<dbReference type="GO" id="GO:0030327">
    <property type="term" value="P:prenylated protein catabolic process"/>
    <property type="evidence" value="ECO:0007669"/>
    <property type="project" value="TreeGrafter"/>
</dbReference>
<dbReference type="Gene3D" id="3.50.50.60">
    <property type="entry name" value="FAD/NAD(P)-binding domain"/>
    <property type="match status" value="1"/>
</dbReference>
<keyword evidence="5" id="KW-0274">FAD</keyword>
<evidence type="ECO:0000256" key="3">
    <source>
        <dbReference type="ARBA" id="ARBA00022630"/>
    </source>
</evidence>
<feature type="domain" description="Prenylcysteine lyase" evidence="9">
    <location>
        <begin position="150"/>
        <end position="513"/>
    </location>
</feature>
<dbReference type="GO" id="GO:0030328">
    <property type="term" value="P:prenylcysteine catabolic process"/>
    <property type="evidence" value="ECO:0007669"/>
    <property type="project" value="InterPro"/>
</dbReference>
<name>A0A1X2IGD8_9FUNG</name>
<dbReference type="STRING" id="90262.A0A1X2IGD8"/>
<feature type="chain" id="PRO_5012846549" evidence="8">
    <location>
        <begin position="34"/>
        <end position="536"/>
    </location>
</feature>
<comment type="cofactor">
    <cofactor evidence="1">
        <name>FAD</name>
        <dbReference type="ChEBI" id="CHEBI:57692"/>
    </cofactor>
</comment>
<keyword evidence="11" id="KW-1185">Reference proteome</keyword>
<dbReference type="AlphaFoldDB" id="A0A1X2IGD8"/>
<comment type="similarity">
    <text evidence="2">Belongs to the prenylcysteine oxidase family.</text>
</comment>
<evidence type="ECO:0000256" key="6">
    <source>
        <dbReference type="ARBA" id="ARBA00023002"/>
    </source>
</evidence>
<evidence type="ECO:0000256" key="7">
    <source>
        <dbReference type="ARBA" id="ARBA00023180"/>
    </source>
</evidence>
<evidence type="ECO:0000313" key="11">
    <source>
        <dbReference type="Proteomes" id="UP000193560"/>
    </source>
</evidence>
<accession>A0A1X2IGD8</accession>
<dbReference type="GO" id="GO:0016829">
    <property type="term" value="F:lyase activity"/>
    <property type="evidence" value="ECO:0007669"/>
    <property type="project" value="UniProtKB-KW"/>
</dbReference>
<feature type="signal peptide" evidence="8">
    <location>
        <begin position="1"/>
        <end position="33"/>
    </location>
</feature>
<dbReference type="Proteomes" id="UP000193560">
    <property type="component" value="Unassembled WGS sequence"/>
</dbReference>
<gene>
    <name evidence="10" type="ORF">BCR42DRAFT_414567</name>
</gene>
<evidence type="ECO:0000256" key="5">
    <source>
        <dbReference type="ARBA" id="ARBA00022827"/>
    </source>
</evidence>
<dbReference type="PANTHER" id="PTHR15944">
    <property type="entry name" value="FARNESYLCYSTEINE LYASE"/>
    <property type="match status" value="1"/>
</dbReference>
<keyword evidence="10" id="KW-0456">Lyase</keyword>
<dbReference type="InterPro" id="IPR010795">
    <property type="entry name" value="Prenylcys_lyase"/>
</dbReference>
<keyword evidence="4 8" id="KW-0732">Signal</keyword>
<dbReference type="Pfam" id="PF07156">
    <property type="entry name" value="Prenylcys_lyase"/>
    <property type="match status" value="1"/>
</dbReference>
<keyword evidence="3" id="KW-0285">Flavoprotein</keyword>